<evidence type="ECO:0000256" key="2">
    <source>
        <dbReference type="SAM" id="Phobius"/>
    </source>
</evidence>
<dbReference type="EMBL" id="JABURA010000003">
    <property type="protein sequence ID" value="NUB93654.1"/>
    <property type="molecule type" value="Genomic_DNA"/>
</dbReference>
<accession>A0A8J8GSF1</accession>
<comment type="caution">
    <text evidence="3">The sequence shown here is derived from an EMBL/GenBank/DDBJ whole genome shotgun (WGS) entry which is preliminary data.</text>
</comment>
<protein>
    <submittedName>
        <fullName evidence="3">Uncharacterized protein</fullName>
    </submittedName>
</protein>
<dbReference type="Proteomes" id="UP000728647">
    <property type="component" value="Unassembled WGS sequence"/>
</dbReference>
<dbReference type="AlphaFoldDB" id="A0A8J8GSF1"/>
<proteinExistence type="predicted"/>
<feature type="compositionally biased region" description="Polar residues" evidence="1">
    <location>
        <begin position="1"/>
        <end position="11"/>
    </location>
</feature>
<keyword evidence="2" id="KW-0812">Transmembrane</keyword>
<organism evidence="3 4">
    <name type="scientific">Haloterrigena gelatinilytica</name>
    <dbReference type="NCBI Taxonomy" id="2741724"/>
    <lineage>
        <taxon>Archaea</taxon>
        <taxon>Methanobacteriati</taxon>
        <taxon>Methanobacteriota</taxon>
        <taxon>Stenosarchaea group</taxon>
        <taxon>Halobacteria</taxon>
        <taxon>Halobacteriales</taxon>
        <taxon>Natrialbaceae</taxon>
        <taxon>Haloterrigena</taxon>
    </lineage>
</organism>
<dbReference type="OrthoDB" id="183144at2157"/>
<reference evidence="3" key="1">
    <citation type="submission" date="2020-06" db="EMBL/GenBank/DDBJ databases">
        <title>Haloterrigena sp. nov., an extremely halophilic archaeon isolated from a saline sediment.</title>
        <authorList>
            <person name="Liu B.-B."/>
        </authorList>
    </citation>
    <scope>NUCLEOTIDE SEQUENCE</scope>
    <source>
        <strain evidence="3">SYSU A121-1</strain>
    </source>
</reference>
<feature type="transmembrane region" description="Helical" evidence="2">
    <location>
        <begin position="65"/>
        <end position="83"/>
    </location>
</feature>
<name>A0A8J8GSF1_9EURY</name>
<keyword evidence="2" id="KW-1133">Transmembrane helix</keyword>
<sequence length="89" mass="9828">MSDDSLTQTQDEPIDDPREQTASGTDEYDLPIDLYAGAIILIMGALVLVTPLFTDMPSDAPWRPTSMNLISGTIYVLVGLVLLRRAERF</sequence>
<feature type="region of interest" description="Disordered" evidence="1">
    <location>
        <begin position="1"/>
        <end position="25"/>
    </location>
</feature>
<feature type="transmembrane region" description="Helical" evidence="2">
    <location>
        <begin position="34"/>
        <end position="53"/>
    </location>
</feature>
<evidence type="ECO:0000256" key="1">
    <source>
        <dbReference type="SAM" id="MobiDB-lite"/>
    </source>
</evidence>
<keyword evidence="2" id="KW-0472">Membrane</keyword>
<gene>
    <name evidence="3" type="ORF">HT576_21995</name>
</gene>
<dbReference type="RefSeq" id="WP_174703310.1">
    <property type="nucleotide sequence ID" value="NZ_JABURA010000003.1"/>
</dbReference>
<evidence type="ECO:0000313" key="3">
    <source>
        <dbReference type="EMBL" id="NUB93654.1"/>
    </source>
</evidence>
<evidence type="ECO:0000313" key="4">
    <source>
        <dbReference type="Proteomes" id="UP000728647"/>
    </source>
</evidence>